<organism evidence="1 2">
    <name type="scientific">Hungatella hathewayi</name>
    <dbReference type="NCBI Taxonomy" id="154046"/>
    <lineage>
        <taxon>Bacteria</taxon>
        <taxon>Bacillati</taxon>
        <taxon>Bacillota</taxon>
        <taxon>Clostridia</taxon>
        <taxon>Lachnospirales</taxon>
        <taxon>Lachnospiraceae</taxon>
        <taxon>Hungatella</taxon>
    </lineage>
</organism>
<name>A0A174MLK2_9FIRM</name>
<dbReference type="AlphaFoldDB" id="A0A174MLK2"/>
<proteinExistence type="predicted"/>
<protein>
    <submittedName>
        <fullName evidence="1">Uncharacterized protein</fullName>
    </submittedName>
</protein>
<dbReference type="EMBL" id="CYZE01000027">
    <property type="protein sequence ID" value="CUP37163.1"/>
    <property type="molecule type" value="Genomic_DNA"/>
</dbReference>
<accession>A0A174MLK2</accession>
<dbReference type="Proteomes" id="UP000095651">
    <property type="component" value="Unassembled WGS sequence"/>
</dbReference>
<evidence type="ECO:0000313" key="2">
    <source>
        <dbReference type="Proteomes" id="UP000095651"/>
    </source>
</evidence>
<sequence>MAGIREELPAVNTVRDKQPGFRIERISQQNV</sequence>
<evidence type="ECO:0000313" key="1">
    <source>
        <dbReference type="EMBL" id="CUP37163.1"/>
    </source>
</evidence>
<reference evidence="1 2" key="1">
    <citation type="submission" date="2015-09" db="EMBL/GenBank/DDBJ databases">
        <authorList>
            <consortium name="Pathogen Informatics"/>
        </authorList>
    </citation>
    <scope>NUCLEOTIDE SEQUENCE [LARGE SCALE GENOMIC DNA]</scope>
    <source>
        <strain evidence="1 2">2789STDY5608850</strain>
    </source>
</reference>
<gene>
    <name evidence="1" type="ORF">ERS852407_05740</name>
</gene>